<feature type="region of interest" description="Disordered" evidence="2">
    <location>
        <begin position="741"/>
        <end position="855"/>
    </location>
</feature>
<feature type="compositionally biased region" description="Acidic residues" evidence="2">
    <location>
        <begin position="686"/>
        <end position="704"/>
    </location>
</feature>
<dbReference type="EMBL" id="JALJOQ010000003">
    <property type="protein sequence ID" value="KAK9813779.1"/>
    <property type="molecule type" value="Genomic_DNA"/>
</dbReference>
<sequence>MEAQSPLPEPVIRTKLAAACQRAFGMDSQAPSWLEDSCQQTVLAVKWRSTSFLPTKSLDLSGNLVSRACLVSLCQGILGQESSACIQNLRLSGCYLPADSFKVLNPADGLKAQLKRLDLSSNPALNAEVSNAHMVMFITACQHLELLSLHHTAAEQMEDQPDDGGIRLALPSRDEGHAAERWPDEHVMPHRPVLADWDIAADTMDVDVGPDSDQHGGNPAAGRRAPAAQQHRQNRPRSAPGNPAQRRSRPTSAPAPPRAPRSQPSIENQFGVDVDAPDLPDPATTDRPRPRRHRSRPRKRSRTGLPRHKKIRSDHTGQLKRRRRSPGGAGRQSYAADASFEDTRGAAPEHAIYPNSIGERRAPTGNHEPGYHKEDYMPPSPRHHAPRRKQQTQRHPRAPDVRGTSPMQGVFDTAGTAYSLSEGSPQCSQDLHRGSMAESGSESASGDSADDQGADSGQAGSDSDGFVAPDDLSEQELYYGRYEKACSVSRSGGHDQGNQNELFDLRAFPDDRQRKAHPAKGLFAAPKEKRGERRKAHEPVLEQIAKAKQGTQLLDPGSPVQEDRAPIPRSQDIERREGLQPAGAGAAAMSPGRQAASQGAPFADPPAKPLTKRQQRELNGLRCFGWDKRIEIHPPNQELLGMSTTSLFRIKKPAQRYQPDDHRPDTHQQDSADQESSHHAASEQPSSDDDSAAQSADDSDDDGQREESMAAQLHSLHGVLGVGSQLGSLDAQDSALNTRLGAKDGTFDADRSHGDPQESCEKGKGAGQPVEASPGKAPAAAVHASPQTASVVEQAAGPAAASLEDSGQHLAPRQASQDASTPGVSRPPGGGTQPAARHRVSQTPANTIIYDSEEE</sequence>
<feature type="compositionally biased region" description="Basic and acidic residues" evidence="2">
    <location>
        <begin position="526"/>
        <end position="540"/>
    </location>
</feature>
<dbReference type="AlphaFoldDB" id="A0AAW1Q101"/>
<evidence type="ECO:0000256" key="2">
    <source>
        <dbReference type="SAM" id="MobiDB-lite"/>
    </source>
</evidence>
<dbReference type="Proteomes" id="UP001465755">
    <property type="component" value="Unassembled WGS sequence"/>
</dbReference>
<dbReference type="GO" id="GO:0005930">
    <property type="term" value="C:axoneme"/>
    <property type="evidence" value="ECO:0007669"/>
    <property type="project" value="UniProtKB-SubCell"/>
</dbReference>
<evidence type="ECO:0000313" key="3">
    <source>
        <dbReference type="EMBL" id="KAK9813779.1"/>
    </source>
</evidence>
<feature type="compositionally biased region" description="Low complexity" evidence="2">
    <location>
        <begin position="437"/>
        <end position="447"/>
    </location>
</feature>
<feature type="region of interest" description="Disordered" evidence="2">
    <location>
        <begin position="632"/>
        <end position="716"/>
    </location>
</feature>
<dbReference type="SUPFAM" id="SSF52047">
    <property type="entry name" value="RNI-like"/>
    <property type="match status" value="1"/>
</dbReference>
<feature type="region of interest" description="Disordered" evidence="2">
    <location>
        <begin position="487"/>
        <end position="616"/>
    </location>
</feature>
<feature type="compositionally biased region" description="Basic and acidic residues" evidence="2">
    <location>
        <begin position="741"/>
        <end position="764"/>
    </location>
</feature>
<feature type="compositionally biased region" description="Low complexity" evidence="2">
    <location>
        <begin position="215"/>
        <end position="231"/>
    </location>
</feature>
<name>A0AAW1Q101_9CHLO</name>
<keyword evidence="4" id="KW-1185">Reference proteome</keyword>
<feature type="compositionally biased region" description="Polar residues" evidence="2">
    <location>
        <begin position="416"/>
        <end position="429"/>
    </location>
</feature>
<feature type="compositionally biased region" description="Basic and acidic residues" evidence="2">
    <location>
        <begin position="658"/>
        <end position="681"/>
    </location>
</feature>
<accession>A0AAW1Q101</accession>
<feature type="compositionally biased region" description="Basic residues" evidence="2">
    <location>
        <begin position="381"/>
        <end position="396"/>
    </location>
</feature>
<proteinExistence type="predicted"/>
<gene>
    <name evidence="3" type="ORF">WJX73_009379</name>
</gene>
<feature type="compositionally biased region" description="Polar residues" evidence="2">
    <location>
        <begin position="814"/>
        <end position="823"/>
    </location>
</feature>
<comment type="subcellular location">
    <subcellularLocation>
        <location evidence="1">Cytoplasm</location>
        <location evidence="1">Cytoskeleton</location>
        <location evidence="1">Cilium axoneme</location>
    </subcellularLocation>
</comment>
<evidence type="ECO:0000313" key="4">
    <source>
        <dbReference type="Proteomes" id="UP001465755"/>
    </source>
</evidence>
<dbReference type="Gene3D" id="3.80.10.10">
    <property type="entry name" value="Ribonuclease Inhibitor"/>
    <property type="match status" value="1"/>
</dbReference>
<feature type="region of interest" description="Disordered" evidence="2">
    <location>
        <begin position="204"/>
        <end position="474"/>
    </location>
</feature>
<reference evidence="3 4" key="1">
    <citation type="journal article" date="2024" name="Nat. Commun.">
        <title>Phylogenomics reveals the evolutionary origins of lichenization in chlorophyte algae.</title>
        <authorList>
            <person name="Puginier C."/>
            <person name="Libourel C."/>
            <person name="Otte J."/>
            <person name="Skaloud P."/>
            <person name="Haon M."/>
            <person name="Grisel S."/>
            <person name="Petersen M."/>
            <person name="Berrin J.G."/>
            <person name="Delaux P.M."/>
            <person name="Dal Grande F."/>
            <person name="Keller J."/>
        </authorList>
    </citation>
    <scope>NUCLEOTIDE SEQUENCE [LARGE SCALE GENOMIC DNA]</scope>
    <source>
        <strain evidence="3 4">SAG 2036</strain>
    </source>
</reference>
<feature type="compositionally biased region" description="Low complexity" evidence="2">
    <location>
        <begin position="454"/>
        <end position="465"/>
    </location>
</feature>
<comment type="caution">
    <text evidence="3">The sequence shown here is derived from an EMBL/GenBank/DDBJ whole genome shotgun (WGS) entry which is preliminary data.</text>
</comment>
<organism evidence="3 4">
    <name type="scientific">Symbiochloris irregularis</name>
    <dbReference type="NCBI Taxonomy" id="706552"/>
    <lineage>
        <taxon>Eukaryota</taxon>
        <taxon>Viridiplantae</taxon>
        <taxon>Chlorophyta</taxon>
        <taxon>core chlorophytes</taxon>
        <taxon>Trebouxiophyceae</taxon>
        <taxon>Trebouxiales</taxon>
        <taxon>Trebouxiaceae</taxon>
        <taxon>Symbiochloris</taxon>
    </lineage>
</organism>
<feature type="compositionally biased region" description="Basic and acidic residues" evidence="2">
    <location>
        <begin position="503"/>
        <end position="513"/>
    </location>
</feature>
<feature type="compositionally biased region" description="Basic residues" evidence="2">
    <location>
        <begin position="289"/>
        <end position="325"/>
    </location>
</feature>
<dbReference type="InterPro" id="IPR032675">
    <property type="entry name" value="LRR_dom_sf"/>
</dbReference>
<feature type="compositionally biased region" description="Basic and acidic residues" evidence="2">
    <location>
        <begin position="561"/>
        <end position="578"/>
    </location>
</feature>
<protein>
    <submittedName>
        <fullName evidence="3">Uncharacterized protein</fullName>
    </submittedName>
</protein>
<evidence type="ECO:0000256" key="1">
    <source>
        <dbReference type="ARBA" id="ARBA00004430"/>
    </source>
</evidence>